<dbReference type="GO" id="GO:0031267">
    <property type="term" value="F:small GTPase binding"/>
    <property type="evidence" value="ECO:0007669"/>
    <property type="project" value="TreeGrafter"/>
</dbReference>
<dbReference type="SMART" id="SM00164">
    <property type="entry name" value="TBC"/>
    <property type="match status" value="1"/>
</dbReference>
<evidence type="ECO:0000256" key="1">
    <source>
        <dbReference type="SAM" id="MobiDB-lite"/>
    </source>
</evidence>
<protein>
    <recommendedName>
        <fullName evidence="2">Rab-GAP TBC domain-containing protein</fullName>
    </recommendedName>
</protein>
<sequence>MPLLGFPPGAVVDGPEVWRRDAYGFAVRPQHVQRFREYAKIYKEEEEERAHRWRDFLDRLAESANVPGTPSVSPYAAARDGAAGAGQAQENNNIGIHCDDDEQEEGAENAEDNNKLENPKEADTSGESREANGKSEDLKDVTDNLDEVKEETSSSSTEAIKALEGLMEANGDVEELKDLNGSSEELEEDSNGNLDKLVELFLDKGLLDELKPIKVESRWRVRAALSIIDKMMSSRVVKGGNGANDTHGKDGAQLASIEEEGRTAEVSHDGDPAEVDESCVAEKIWQAFVGVGARRITGYYNKLLDDRTATLDEKDLVDPVVNEQRSAPRKVTQPEKWKGQIEKDLPRTFPGHPALDEDGRNALRRLLTAYARHNPSVGYCQAMNFFAGLFLLFMPEENAFWALVGVIDDYFDGYYTEEMIESQVDQLVLEEVVRERFPKLGPALVTTKDAGDAITLLQSLAGSTFDSSQLVLTACMGFQSVREMGLKEFRKKHRPEILTAMEERSKDRGSWKDKKGLATKLYSFKHDPSFMCSPVKSKEGLDGSKVNGETGPANLETYLSTSSILDNDLDQGVDLQDQVSWLKD</sequence>
<feature type="domain" description="Rab-GAP TBC" evidence="2">
    <location>
        <begin position="275"/>
        <end position="485"/>
    </location>
</feature>
<dbReference type="PANTHER" id="PTHR47219">
    <property type="entry name" value="RAB GTPASE-ACTIVATING PROTEIN 1-LIKE"/>
    <property type="match status" value="1"/>
</dbReference>
<dbReference type="AlphaFoldDB" id="A0A811MV79"/>
<accession>A0A811MV79</accession>
<dbReference type="SUPFAM" id="SSF47923">
    <property type="entry name" value="Ypt/Rab-GAP domain of gyp1p"/>
    <property type="match status" value="1"/>
</dbReference>
<dbReference type="Gene3D" id="1.10.8.270">
    <property type="entry name" value="putative rabgap domain of human tbc1 domain family member 14 like domains"/>
    <property type="match status" value="1"/>
</dbReference>
<dbReference type="Proteomes" id="UP000604825">
    <property type="component" value="Unassembled WGS sequence"/>
</dbReference>
<dbReference type="InterPro" id="IPR000195">
    <property type="entry name" value="Rab-GAP-TBC_dom"/>
</dbReference>
<dbReference type="GO" id="GO:0005096">
    <property type="term" value="F:GTPase activator activity"/>
    <property type="evidence" value="ECO:0007669"/>
    <property type="project" value="TreeGrafter"/>
</dbReference>
<proteinExistence type="predicted"/>
<evidence type="ECO:0000313" key="4">
    <source>
        <dbReference type="Proteomes" id="UP000604825"/>
    </source>
</evidence>
<dbReference type="Pfam" id="PF00566">
    <property type="entry name" value="RabGAP-TBC"/>
    <property type="match status" value="1"/>
</dbReference>
<dbReference type="OrthoDB" id="17687at2759"/>
<evidence type="ECO:0000313" key="3">
    <source>
        <dbReference type="EMBL" id="CAD6210825.1"/>
    </source>
</evidence>
<organism evidence="3 4">
    <name type="scientific">Miscanthus lutarioriparius</name>
    <dbReference type="NCBI Taxonomy" id="422564"/>
    <lineage>
        <taxon>Eukaryota</taxon>
        <taxon>Viridiplantae</taxon>
        <taxon>Streptophyta</taxon>
        <taxon>Embryophyta</taxon>
        <taxon>Tracheophyta</taxon>
        <taxon>Spermatophyta</taxon>
        <taxon>Magnoliopsida</taxon>
        <taxon>Liliopsida</taxon>
        <taxon>Poales</taxon>
        <taxon>Poaceae</taxon>
        <taxon>PACMAD clade</taxon>
        <taxon>Panicoideae</taxon>
        <taxon>Andropogonodae</taxon>
        <taxon>Andropogoneae</taxon>
        <taxon>Saccharinae</taxon>
        <taxon>Miscanthus</taxon>
    </lineage>
</organism>
<feature type="compositionally biased region" description="Acidic residues" evidence="1">
    <location>
        <begin position="99"/>
        <end position="111"/>
    </location>
</feature>
<comment type="caution">
    <text evidence="3">The sequence shown here is derived from an EMBL/GenBank/DDBJ whole genome shotgun (WGS) entry which is preliminary data.</text>
</comment>
<dbReference type="InterPro" id="IPR050302">
    <property type="entry name" value="Rab_GAP_TBC_domain"/>
</dbReference>
<dbReference type="EMBL" id="CAJGYO010000002">
    <property type="protein sequence ID" value="CAD6210825.1"/>
    <property type="molecule type" value="Genomic_DNA"/>
</dbReference>
<gene>
    <name evidence="3" type="ORF">NCGR_LOCUS6860</name>
</gene>
<evidence type="ECO:0000259" key="2">
    <source>
        <dbReference type="PROSITE" id="PS50086"/>
    </source>
</evidence>
<keyword evidence="4" id="KW-1185">Reference proteome</keyword>
<feature type="region of interest" description="Disordered" evidence="1">
    <location>
        <begin position="64"/>
        <end position="159"/>
    </location>
</feature>
<name>A0A811MV79_9POAL</name>
<dbReference type="InterPro" id="IPR035969">
    <property type="entry name" value="Rab-GAP_TBC_sf"/>
</dbReference>
<dbReference type="PROSITE" id="PS50086">
    <property type="entry name" value="TBC_RABGAP"/>
    <property type="match status" value="1"/>
</dbReference>
<reference evidence="3" key="1">
    <citation type="submission" date="2020-10" db="EMBL/GenBank/DDBJ databases">
        <authorList>
            <person name="Han B."/>
            <person name="Lu T."/>
            <person name="Zhao Q."/>
            <person name="Huang X."/>
            <person name="Zhao Y."/>
        </authorList>
    </citation>
    <scope>NUCLEOTIDE SEQUENCE</scope>
</reference>
<feature type="compositionally biased region" description="Basic and acidic residues" evidence="1">
    <location>
        <begin position="112"/>
        <end position="152"/>
    </location>
</feature>
<dbReference type="FunFam" id="1.10.8.270:FF:000018">
    <property type="entry name" value="Ypt/Rab-GAP domain of gyp1p superfamily protein"/>
    <property type="match status" value="1"/>
</dbReference>
<dbReference type="PANTHER" id="PTHR47219:SF20">
    <property type="entry name" value="TBC1 DOMAIN FAMILY MEMBER 2B"/>
    <property type="match status" value="1"/>
</dbReference>
<feature type="compositionally biased region" description="Low complexity" evidence="1">
    <location>
        <begin position="76"/>
        <end position="88"/>
    </location>
</feature>